<reference evidence="2" key="1">
    <citation type="journal article" date="2014" name="Front. Microbiol.">
        <title>High frequency of phylogenetically diverse reductive dehalogenase-homologous genes in deep subseafloor sedimentary metagenomes.</title>
        <authorList>
            <person name="Kawai M."/>
            <person name="Futagami T."/>
            <person name="Toyoda A."/>
            <person name="Takaki Y."/>
            <person name="Nishi S."/>
            <person name="Hori S."/>
            <person name="Arai W."/>
            <person name="Tsubouchi T."/>
            <person name="Morono Y."/>
            <person name="Uchiyama I."/>
            <person name="Ito T."/>
            <person name="Fujiyama A."/>
            <person name="Inagaki F."/>
            <person name="Takami H."/>
        </authorList>
    </citation>
    <scope>NUCLEOTIDE SEQUENCE</scope>
    <source>
        <strain evidence="2">Expedition CK06-06</strain>
    </source>
</reference>
<dbReference type="AlphaFoldDB" id="X1K8B1"/>
<evidence type="ECO:0008006" key="3">
    <source>
        <dbReference type="Google" id="ProtNLM"/>
    </source>
</evidence>
<sequence length="177" mass="18659">MENKIFSKIAPLKLMPKNKRGMGIGDIYPVVLTIALVAILIAIVMFVLAEFGEQMTNESAAQNATGYSLTNASDCGFNTPAITAAWNVTVPASPVLLSSGNYTLTDAGVLTNASATNYPDVNVSYTYLYGGAPCEATEDIVQDFVDFIPWIGVILLVVAAAIVLGVLMRSFGSGGRV</sequence>
<name>X1K8B1_9ZZZZ</name>
<dbReference type="EMBL" id="BARV01009691">
    <property type="protein sequence ID" value="GAI03272.1"/>
    <property type="molecule type" value="Genomic_DNA"/>
</dbReference>
<keyword evidence="1" id="KW-1133">Transmembrane helix</keyword>
<feature type="transmembrane region" description="Helical" evidence="1">
    <location>
        <begin position="147"/>
        <end position="167"/>
    </location>
</feature>
<keyword evidence="1" id="KW-0472">Membrane</keyword>
<proteinExistence type="predicted"/>
<gene>
    <name evidence="2" type="ORF">S06H3_19026</name>
</gene>
<organism evidence="2">
    <name type="scientific">marine sediment metagenome</name>
    <dbReference type="NCBI Taxonomy" id="412755"/>
    <lineage>
        <taxon>unclassified sequences</taxon>
        <taxon>metagenomes</taxon>
        <taxon>ecological metagenomes</taxon>
    </lineage>
</organism>
<evidence type="ECO:0000256" key="1">
    <source>
        <dbReference type="SAM" id="Phobius"/>
    </source>
</evidence>
<protein>
    <recommendedName>
        <fullName evidence="3">Archaeal Type IV pilin N-terminal domain-containing protein</fullName>
    </recommendedName>
</protein>
<accession>X1K8B1</accession>
<comment type="caution">
    <text evidence="2">The sequence shown here is derived from an EMBL/GenBank/DDBJ whole genome shotgun (WGS) entry which is preliminary data.</text>
</comment>
<feature type="transmembrane region" description="Helical" evidence="1">
    <location>
        <begin position="27"/>
        <end position="49"/>
    </location>
</feature>
<keyword evidence="1" id="KW-0812">Transmembrane</keyword>
<evidence type="ECO:0000313" key="2">
    <source>
        <dbReference type="EMBL" id="GAI03272.1"/>
    </source>
</evidence>